<proteinExistence type="predicted"/>
<name>A0A2A2AU23_9BURK</name>
<evidence type="ECO:0000313" key="2">
    <source>
        <dbReference type="Proteomes" id="UP000218644"/>
    </source>
</evidence>
<dbReference type="EMBL" id="NSJD01000002">
    <property type="protein sequence ID" value="PAT41194.1"/>
    <property type="molecule type" value="Genomic_DNA"/>
</dbReference>
<organism evidence="1 2">
    <name type="scientific">Vandammella animalimorsus</name>
    <dbReference type="NCBI Taxonomy" id="2029117"/>
    <lineage>
        <taxon>Bacteria</taxon>
        <taxon>Pseudomonadati</taxon>
        <taxon>Pseudomonadota</taxon>
        <taxon>Betaproteobacteria</taxon>
        <taxon>Burkholderiales</taxon>
        <taxon>Comamonadaceae</taxon>
        <taxon>Vandammella</taxon>
    </lineage>
</organism>
<dbReference type="Proteomes" id="UP000218644">
    <property type="component" value="Unassembled WGS sequence"/>
</dbReference>
<reference evidence="1 2" key="1">
    <citation type="submission" date="2017-08" db="EMBL/GenBank/DDBJ databases">
        <title>WGS of Clinical strains of the CDC Group NO-1 linked to zoonotic infections in humans.</title>
        <authorList>
            <person name="Bernier A.-M."/>
            <person name="Bernard K."/>
        </authorList>
    </citation>
    <scope>NUCLEOTIDE SEQUENCE [LARGE SCALE GENOMIC DNA]</scope>
    <source>
        <strain evidence="1 2">NML79-0751</strain>
    </source>
</reference>
<evidence type="ECO:0000313" key="1">
    <source>
        <dbReference type="EMBL" id="PAT41194.1"/>
    </source>
</evidence>
<dbReference type="AlphaFoldDB" id="A0A2A2AU23"/>
<protein>
    <submittedName>
        <fullName evidence="1">Uncharacterized protein</fullName>
    </submittedName>
</protein>
<gene>
    <name evidence="1" type="ORF">CK623_02845</name>
</gene>
<comment type="caution">
    <text evidence="1">The sequence shown here is derived from an EMBL/GenBank/DDBJ whole genome shotgun (WGS) entry which is preliminary data.</text>
</comment>
<sequence>MTRKVASMSARGKRVQKAVVYKRVQFHTSVEGQTLKSLLAAALRKRKTLGERRKNVAAEDDPIYHALGIPKDEPNGFVFGTLMTYTPGTDPLCFIDDELCEEVVLEKVAAPQAENGKRREFLASMMYFGVVDNHMVLMQSQALKAVHLESYLQWYLHAAGVLEGTNTLQLLDTPSEALQKKVSQGKGVKAIKIGGQVMPPSIMPPVKDAEGGSAASAPEKQPTTRQVALHTTAVATSEDYGVLAALKKLMRPIDAAKIDFDQLAGSNIEMSVTLRYGRSTTEDGEKLMTSLGAALRNSEDVETEIELIGGGSIKGSELKLKGDIRLTSYDGQLNATDVYEGLRQWLLSKVSSQELPAS</sequence>
<accession>A0A2A2AU23</accession>